<keyword evidence="8" id="KW-1185">Reference proteome</keyword>
<dbReference type="GO" id="GO:0005615">
    <property type="term" value="C:extracellular space"/>
    <property type="evidence" value="ECO:0007669"/>
    <property type="project" value="UniProtKB-KW"/>
</dbReference>
<dbReference type="InterPro" id="IPR006052">
    <property type="entry name" value="TNF_dom"/>
</dbReference>
<dbReference type="EMBL" id="JAWDGP010006631">
    <property type="protein sequence ID" value="KAK3737669.1"/>
    <property type="molecule type" value="Genomic_DNA"/>
</dbReference>
<keyword evidence="4 5" id="KW-0472">Membrane</keyword>
<evidence type="ECO:0000256" key="5">
    <source>
        <dbReference type="SAM" id="Phobius"/>
    </source>
</evidence>
<dbReference type="PANTHER" id="PTHR11471">
    <property type="entry name" value="TUMOR NECROSIS FACTOR FAMILY MEMBER"/>
    <property type="match status" value="1"/>
</dbReference>
<dbReference type="InterPro" id="IPR008983">
    <property type="entry name" value="Tumour_necrosis_fac-like_dom"/>
</dbReference>
<sequence length="323" mass="36100">MATFSLDKASPHSKCMLHDEEDPRVEVPRIALKCGTSKCLSLIACVLGVIGLLVALVVFVFVPERRLQQVLGAEVDTKAFACIPCTKLLHDPADNVSSDPFLQKLHIQVKDGRKMCCAYTAEQVTALFESVMRLNNVQYHHLPSYNFSDFKFSPVSAHKRLYPARISDDFHVPKFGGSPQVCRLKVHQSGYGLEHCRGVKISKDGLTIVHGGFYYIYVSLQFRPQSKHPCSDFRYQTFAAYVQKFSRQPSWIQMSILKLVNTCCDRCTNFQETSSTGGVFALEPGDEIKVKVSGYEVVHFEPETSFLGLAMLASSESDSDPLN</sequence>
<evidence type="ECO:0000256" key="1">
    <source>
        <dbReference type="ARBA" id="ARBA00004370"/>
    </source>
</evidence>
<evidence type="ECO:0000256" key="3">
    <source>
        <dbReference type="ARBA" id="ARBA00022514"/>
    </source>
</evidence>
<dbReference type="SUPFAM" id="SSF49842">
    <property type="entry name" value="TNF-like"/>
    <property type="match status" value="1"/>
</dbReference>
<name>A0AAE1CVB1_9GAST</name>
<keyword evidence="5" id="KW-1133">Transmembrane helix</keyword>
<keyword evidence="5" id="KW-0812">Transmembrane</keyword>
<accession>A0AAE1CVB1</accession>
<comment type="similarity">
    <text evidence="2">Belongs to the tumor necrosis factor family.</text>
</comment>
<dbReference type="GO" id="GO:0005164">
    <property type="term" value="F:tumor necrosis factor receptor binding"/>
    <property type="evidence" value="ECO:0007669"/>
    <property type="project" value="InterPro"/>
</dbReference>
<dbReference type="GO" id="GO:0016020">
    <property type="term" value="C:membrane"/>
    <property type="evidence" value="ECO:0007669"/>
    <property type="project" value="UniProtKB-SubCell"/>
</dbReference>
<dbReference type="PROSITE" id="PS50049">
    <property type="entry name" value="THD_2"/>
    <property type="match status" value="1"/>
</dbReference>
<dbReference type="Proteomes" id="UP001283361">
    <property type="component" value="Unassembled WGS sequence"/>
</dbReference>
<comment type="subcellular location">
    <subcellularLocation>
        <location evidence="1">Membrane</location>
    </subcellularLocation>
</comment>
<evidence type="ECO:0000313" key="7">
    <source>
        <dbReference type="EMBL" id="KAK3737669.1"/>
    </source>
</evidence>
<evidence type="ECO:0000259" key="6">
    <source>
        <dbReference type="PROSITE" id="PS50049"/>
    </source>
</evidence>
<dbReference type="SMART" id="SM00207">
    <property type="entry name" value="TNF"/>
    <property type="match status" value="1"/>
</dbReference>
<gene>
    <name evidence="7" type="ORF">RRG08_066356</name>
</gene>
<evidence type="ECO:0000313" key="8">
    <source>
        <dbReference type="Proteomes" id="UP001283361"/>
    </source>
</evidence>
<dbReference type="Pfam" id="PF00229">
    <property type="entry name" value="TNF"/>
    <property type="match status" value="1"/>
</dbReference>
<reference evidence="7" key="1">
    <citation type="journal article" date="2023" name="G3 (Bethesda)">
        <title>A reference genome for the long-term kleptoplast-retaining sea slug Elysia crispata morphotype clarki.</title>
        <authorList>
            <person name="Eastman K.E."/>
            <person name="Pendleton A.L."/>
            <person name="Shaikh M.A."/>
            <person name="Suttiyut T."/>
            <person name="Ogas R."/>
            <person name="Tomko P."/>
            <person name="Gavelis G."/>
            <person name="Widhalm J.R."/>
            <person name="Wisecaver J.H."/>
        </authorList>
    </citation>
    <scope>NUCLEOTIDE SEQUENCE</scope>
    <source>
        <strain evidence="7">ECLA1</strain>
    </source>
</reference>
<dbReference type="GO" id="GO:0005125">
    <property type="term" value="F:cytokine activity"/>
    <property type="evidence" value="ECO:0007669"/>
    <property type="project" value="UniProtKB-KW"/>
</dbReference>
<feature type="domain" description="THD" evidence="6">
    <location>
        <begin position="155"/>
        <end position="312"/>
    </location>
</feature>
<dbReference type="Gene3D" id="2.60.120.40">
    <property type="match status" value="1"/>
</dbReference>
<evidence type="ECO:0000256" key="4">
    <source>
        <dbReference type="ARBA" id="ARBA00023136"/>
    </source>
</evidence>
<dbReference type="PANTHER" id="PTHR11471:SF24">
    <property type="entry name" value="TUMOR NECROSIS FACTOR LIGAND SUPERFAMILY MEMBER 15"/>
    <property type="match status" value="1"/>
</dbReference>
<dbReference type="GO" id="GO:0006955">
    <property type="term" value="P:immune response"/>
    <property type="evidence" value="ECO:0007669"/>
    <property type="project" value="InterPro"/>
</dbReference>
<evidence type="ECO:0000256" key="2">
    <source>
        <dbReference type="ARBA" id="ARBA00008670"/>
    </source>
</evidence>
<protein>
    <recommendedName>
        <fullName evidence="6">THD domain-containing protein</fullName>
    </recommendedName>
</protein>
<organism evidence="7 8">
    <name type="scientific">Elysia crispata</name>
    <name type="common">lettuce slug</name>
    <dbReference type="NCBI Taxonomy" id="231223"/>
    <lineage>
        <taxon>Eukaryota</taxon>
        <taxon>Metazoa</taxon>
        <taxon>Spiralia</taxon>
        <taxon>Lophotrochozoa</taxon>
        <taxon>Mollusca</taxon>
        <taxon>Gastropoda</taxon>
        <taxon>Heterobranchia</taxon>
        <taxon>Euthyneura</taxon>
        <taxon>Panpulmonata</taxon>
        <taxon>Sacoglossa</taxon>
        <taxon>Placobranchoidea</taxon>
        <taxon>Plakobranchidae</taxon>
        <taxon>Elysia</taxon>
    </lineage>
</organism>
<comment type="caution">
    <text evidence="7">The sequence shown here is derived from an EMBL/GenBank/DDBJ whole genome shotgun (WGS) entry which is preliminary data.</text>
</comment>
<dbReference type="AlphaFoldDB" id="A0AAE1CVB1"/>
<feature type="transmembrane region" description="Helical" evidence="5">
    <location>
        <begin position="39"/>
        <end position="62"/>
    </location>
</feature>
<keyword evidence="3" id="KW-0202">Cytokine</keyword>
<proteinExistence type="inferred from homology"/>